<dbReference type="OrthoDB" id="2162994at2759"/>
<dbReference type="EMBL" id="PJQM01001869">
    <property type="protein sequence ID" value="RCI00185.1"/>
    <property type="molecule type" value="Genomic_DNA"/>
</dbReference>
<dbReference type="STRING" id="4846.A0A367KD91"/>
<accession>A0A367KD91</accession>
<reference evidence="1 2" key="1">
    <citation type="journal article" date="2018" name="G3 (Bethesda)">
        <title>Phylogenetic and Phylogenomic Definition of Rhizopus Species.</title>
        <authorList>
            <person name="Gryganskyi A.P."/>
            <person name="Golan J."/>
            <person name="Dolatabadi S."/>
            <person name="Mondo S."/>
            <person name="Robb S."/>
            <person name="Idnurm A."/>
            <person name="Muszewska A."/>
            <person name="Steczkiewicz K."/>
            <person name="Masonjones S."/>
            <person name="Liao H.L."/>
            <person name="Gajdeczka M.T."/>
            <person name="Anike F."/>
            <person name="Vuek A."/>
            <person name="Anishchenko I.M."/>
            <person name="Voigt K."/>
            <person name="de Hoog G.S."/>
            <person name="Smith M.E."/>
            <person name="Heitman J."/>
            <person name="Vilgalys R."/>
            <person name="Stajich J.E."/>
        </authorList>
    </citation>
    <scope>NUCLEOTIDE SEQUENCE [LARGE SCALE GENOMIC DNA]</scope>
    <source>
        <strain evidence="1 2">LSU 92-RS-03</strain>
    </source>
</reference>
<keyword evidence="2" id="KW-1185">Reference proteome</keyword>
<name>A0A367KD91_RHIST</name>
<dbReference type="AlphaFoldDB" id="A0A367KD91"/>
<sequence length="102" mass="11476">TGNRLLKNRAQLSGSSAITNNDEKLLFPENYPFILIDPKYDFNKGMDSLAPSSSLSTEHPHSMDGNQLKFIGNYASPAFEETVKPKDNENSNAPLKIYQWKQ</sequence>
<evidence type="ECO:0000313" key="2">
    <source>
        <dbReference type="Proteomes" id="UP000253551"/>
    </source>
</evidence>
<comment type="caution">
    <text evidence="1">The sequence shown here is derived from an EMBL/GenBank/DDBJ whole genome shotgun (WGS) entry which is preliminary data.</text>
</comment>
<protein>
    <submittedName>
        <fullName evidence="1">Uncharacterized protein</fullName>
    </submittedName>
</protein>
<gene>
    <name evidence="1" type="ORF">CU098_012080</name>
</gene>
<proteinExistence type="predicted"/>
<organism evidence="1 2">
    <name type="scientific">Rhizopus stolonifer</name>
    <name type="common">Rhizopus nigricans</name>
    <dbReference type="NCBI Taxonomy" id="4846"/>
    <lineage>
        <taxon>Eukaryota</taxon>
        <taxon>Fungi</taxon>
        <taxon>Fungi incertae sedis</taxon>
        <taxon>Mucoromycota</taxon>
        <taxon>Mucoromycotina</taxon>
        <taxon>Mucoromycetes</taxon>
        <taxon>Mucorales</taxon>
        <taxon>Mucorineae</taxon>
        <taxon>Rhizopodaceae</taxon>
        <taxon>Rhizopus</taxon>
    </lineage>
</organism>
<dbReference type="Proteomes" id="UP000253551">
    <property type="component" value="Unassembled WGS sequence"/>
</dbReference>
<evidence type="ECO:0000313" key="1">
    <source>
        <dbReference type="EMBL" id="RCI00185.1"/>
    </source>
</evidence>
<feature type="non-terminal residue" evidence="1">
    <location>
        <position position="1"/>
    </location>
</feature>